<dbReference type="GO" id="GO:0006508">
    <property type="term" value="P:proteolysis"/>
    <property type="evidence" value="ECO:0007669"/>
    <property type="project" value="UniProtKB-KW"/>
</dbReference>
<dbReference type="PANTHER" id="PTHR12147">
    <property type="entry name" value="METALLOPEPTIDASE M28 FAMILY MEMBER"/>
    <property type="match status" value="1"/>
</dbReference>
<feature type="signal peptide" evidence="11">
    <location>
        <begin position="1"/>
        <end position="34"/>
    </location>
</feature>
<keyword evidence="7 11" id="KW-0732">Signal</keyword>
<dbReference type="GO" id="GO:0008235">
    <property type="term" value="F:metalloexopeptidase activity"/>
    <property type="evidence" value="ECO:0007669"/>
    <property type="project" value="InterPro"/>
</dbReference>
<evidence type="ECO:0000256" key="11">
    <source>
        <dbReference type="RuleBase" id="RU361240"/>
    </source>
</evidence>
<comment type="subcellular location">
    <subcellularLocation>
        <location evidence="2">Secreted</location>
    </subcellularLocation>
</comment>
<evidence type="ECO:0000256" key="5">
    <source>
        <dbReference type="ARBA" id="ARBA00022670"/>
    </source>
</evidence>
<dbReference type="EMBL" id="QWIL01000548">
    <property type="protein sequence ID" value="RMY17651.1"/>
    <property type="molecule type" value="Genomic_DNA"/>
</dbReference>
<dbReference type="Proteomes" id="UP000271337">
    <property type="component" value="Unassembled WGS sequence"/>
</dbReference>
<keyword evidence="9 11" id="KW-0862">Zinc</keyword>
<dbReference type="VEuPathDB" id="FungiDB:BTJ68_02449"/>
<evidence type="ECO:0000256" key="10">
    <source>
        <dbReference type="ARBA" id="ARBA00023180"/>
    </source>
</evidence>
<dbReference type="InterPro" id="IPR007484">
    <property type="entry name" value="Peptidase_M28"/>
</dbReference>
<keyword evidence="10" id="KW-0325">Glycoprotein</keyword>
<proteinExistence type="inferred from homology"/>
<dbReference type="AlphaFoldDB" id="A0A3M6ZR30"/>
<dbReference type="GO" id="GO:0005576">
    <property type="term" value="C:extracellular region"/>
    <property type="evidence" value="ECO:0007669"/>
    <property type="project" value="UniProtKB-SubCell"/>
</dbReference>
<comment type="similarity">
    <text evidence="3">Belongs to the peptidase M28 family. M28B subfamily.</text>
</comment>
<feature type="domain" description="Peptidase M28" evidence="12">
    <location>
        <begin position="182"/>
        <end position="293"/>
    </location>
</feature>
<evidence type="ECO:0000256" key="2">
    <source>
        <dbReference type="ARBA" id="ARBA00004613"/>
    </source>
</evidence>
<evidence type="ECO:0000256" key="1">
    <source>
        <dbReference type="ARBA" id="ARBA00001947"/>
    </source>
</evidence>
<keyword evidence="8 11" id="KW-0378">Hydrolase</keyword>
<evidence type="ECO:0000313" key="14">
    <source>
        <dbReference type="Proteomes" id="UP000271337"/>
    </source>
</evidence>
<dbReference type="Pfam" id="PF04389">
    <property type="entry name" value="Peptidase_M28"/>
    <property type="match status" value="1"/>
</dbReference>
<feature type="chain" id="PRO_5017854518" description="Peptide hydrolase" evidence="11">
    <location>
        <begin position="35"/>
        <end position="539"/>
    </location>
</feature>
<dbReference type="PANTHER" id="PTHR12147:SF26">
    <property type="entry name" value="PEPTIDASE M28 DOMAIN-CONTAINING PROTEIN"/>
    <property type="match status" value="1"/>
</dbReference>
<evidence type="ECO:0000256" key="4">
    <source>
        <dbReference type="ARBA" id="ARBA00022525"/>
    </source>
</evidence>
<dbReference type="EC" id="3.4.-.-" evidence="11"/>
<organism evidence="13 14">
    <name type="scientific">Hortaea werneckii</name>
    <name type="common">Black yeast</name>
    <name type="synonym">Cladosporium werneckii</name>
    <dbReference type="NCBI Taxonomy" id="91943"/>
    <lineage>
        <taxon>Eukaryota</taxon>
        <taxon>Fungi</taxon>
        <taxon>Dikarya</taxon>
        <taxon>Ascomycota</taxon>
        <taxon>Pezizomycotina</taxon>
        <taxon>Dothideomycetes</taxon>
        <taxon>Dothideomycetidae</taxon>
        <taxon>Mycosphaerellales</taxon>
        <taxon>Teratosphaeriaceae</taxon>
        <taxon>Hortaea</taxon>
    </lineage>
</organism>
<evidence type="ECO:0000259" key="12">
    <source>
        <dbReference type="Pfam" id="PF04389"/>
    </source>
</evidence>
<dbReference type="InterPro" id="IPR045175">
    <property type="entry name" value="M28_fam"/>
</dbReference>
<dbReference type="OrthoDB" id="10013407at2759"/>
<dbReference type="GO" id="GO:0046872">
    <property type="term" value="F:metal ion binding"/>
    <property type="evidence" value="ECO:0007669"/>
    <property type="project" value="UniProtKB-KW"/>
</dbReference>
<comment type="cofactor">
    <cofactor evidence="1">
        <name>Zn(2+)</name>
        <dbReference type="ChEBI" id="CHEBI:29105"/>
    </cofactor>
</comment>
<name>A0A3M6ZR30_HORWE</name>
<comment type="caution">
    <text evidence="13">The sequence shown here is derived from an EMBL/GenBank/DDBJ whole genome shotgun (WGS) entry which is preliminary data.</text>
</comment>
<gene>
    <name evidence="13" type="ORF">D0867_05887</name>
</gene>
<keyword evidence="6 11" id="KW-0479">Metal-binding</keyword>
<evidence type="ECO:0000256" key="7">
    <source>
        <dbReference type="ARBA" id="ARBA00022729"/>
    </source>
</evidence>
<evidence type="ECO:0000313" key="13">
    <source>
        <dbReference type="EMBL" id="RMY17651.1"/>
    </source>
</evidence>
<evidence type="ECO:0000256" key="6">
    <source>
        <dbReference type="ARBA" id="ARBA00022723"/>
    </source>
</evidence>
<evidence type="ECO:0000256" key="8">
    <source>
        <dbReference type="ARBA" id="ARBA00022801"/>
    </source>
</evidence>
<dbReference type="Gene3D" id="3.40.630.10">
    <property type="entry name" value="Zn peptidases"/>
    <property type="match status" value="1"/>
</dbReference>
<keyword evidence="5 11" id="KW-0645">Protease</keyword>
<keyword evidence="4" id="KW-0964">Secreted</keyword>
<evidence type="ECO:0000256" key="3">
    <source>
        <dbReference type="ARBA" id="ARBA00005634"/>
    </source>
</evidence>
<protein>
    <recommendedName>
        <fullName evidence="11">Peptide hydrolase</fullName>
        <ecNumber evidence="11">3.4.-.-</ecNumber>
    </recommendedName>
</protein>
<evidence type="ECO:0000256" key="9">
    <source>
        <dbReference type="ARBA" id="ARBA00022833"/>
    </source>
</evidence>
<reference evidence="13 14" key="1">
    <citation type="journal article" date="2018" name="BMC Genomics">
        <title>Genomic evidence for intraspecific hybridization in a clonal and extremely halotolerant yeast.</title>
        <authorList>
            <person name="Gostincar C."/>
            <person name="Stajich J.E."/>
            <person name="Zupancic J."/>
            <person name="Zalar P."/>
            <person name="Gunde-Cimerman N."/>
        </authorList>
    </citation>
    <scope>NUCLEOTIDE SEQUENCE [LARGE SCALE GENOMIC DNA]</scope>
    <source>
        <strain evidence="13 14">EXF-6669</strain>
    </source>
</reference>
<accession>A0A3M6ZR30</accession>
<dbReference type="SUPFAM" id="SSF53187">
    <property type="entry name" value="Zn-dependent exopeptidases"/>
    <property type="match status" value="1"/>
</dbReference>
<sequence length="539" mass="58841">MPETTGFWNKLIDSNIMFATGLAALAALAPFAAADDRHGGPGGHHGNYDHGDYSHGGMTEWIDRPGSVITDPWGFCPAASWPVSDVGSSIEPQAPTSELKHMLNEVDADQVERIITKLAGFGTRHTLSQQNSSTFGIGAARDWIYEEMQGYAEQGDGSMEVYFDSYIQGVGSRIPFPVNITNVVARINGSEDSNRTYVVTGHYDSRRLDVMDYTGDAPGADDDASGVAVLMEMARVVAKMGKPKSTMMFVATAGEEQGLYGATHLAETLKNASINVEGNWNVDTVGTGKNSPFDPINDYTVRVFGASIFYPNYTGNAALERQYAVIGGWNDSPPQQLGRYIAEVAAGAVEWVGMQVKLMYRHDRFGRGGDHIGFLEQGYPAVRFTEAYEDFAHQHQDVREEDGIQYGDLIEFVDFDYTARVAKVTLATMYSAANAPASPQDVYISYDIGTTASDEDTIVEALSNDSRLFWEVSDDPLVASYELVYRTSGSLQWTHSLDIGMTGNVTVMLSKDNYQFGIRAVGEDGLKSPAVFPLPIDQL</sequence>